<dbReference type="EMBL" id="CM029051">
    <property type="protein sequence ID" value="KAG2562367.1"/>
    <property type="molecule type" value="Genomic_DNA"/>
</dbReference>
<name>A0A8T0PJ61_PANVG</name>
<protein>
    <submittedName>
        <fullName evidence="2">Uncharacterized protein</fullName>
    </submittedName>
</protein>
<feature type="compositionally biased region" description="Polar residues" evidence="1">
    <location>
        <begin position="114"/>
        <end position="128"/>
    </location>
</feature>
<comment type="caution">
    <text evidence="2">The sequence shown here is derived from an EMBL/GenBank/DDBJ whole genome shotgun (WGS) entry which is preliminary data.</text>
</comment>
<evidence type="ECO:0000313" key="2">
    <source>
        <dbReference type="EMBL" id="KAG2562367.1"/>
    </source>
</evidence>
<organism evidence="2 3">
    <name type="scientific">Panicum virgatum</name>
    <name type="common">Blackwell switchgrass</name>
    <dbReference type="NCBI Taxonomy" id="38727"/>
    <lineage>
        <taxon>Eukaryota</taxon>
        <taxon>Viridiplantae</taxon>
        <taxon>Streptophyta</taxon>
        <taxon>Embryophyta</taxon>
        <taxon>Tracheophyta</taxon>
        <taxon>Spermatophyta</taxon>
        <taxon>Magnoliopsida</taxon>
        <taxon>Liliopsida</taxon>
        <taxon>Poales</taxon>
        <taxon>Poaceae</taxon>
        <taxon>PACMAD clade</taxon>
        <taxon>Panicoideae</taxon>
        <taxon>Panicodae</taxon>
        <taxon>Paniceae</taxon>
        <taxon>Panicinae</taxon>
        <taxon>Panicum</taxon>
        <taxon>Panicum sect. Hiantes</taxon>
    </lineage>
</organism>
<accession>A0A8T0PJ61</accession>
<dbReference type="AlphaFoldDB" id="A0A8T0PJ61"/>
<feature type="compositionally biased region" description="Low complexity" evidence="1">
    <location>
        <begin position="1"/>
        <end position="12"/>
    </location>
</feature>
<sequence length="128" mass="13410">MVPAVPAQASPHRSSRPPSPRRPSRPSRLASPPGRPSALRHRPSCPGAPPLPCQRGGTWPSLAPLPAQAGAARTGLGRRRPSPSGNRCLPSPRAHPRRGTVQAESPAPTLARPGTSTTRHCSGLSYHN</sequence>
<evidence type="ECO:0000256" key="1">
    <source>
        <dbReference type="SAM" id="MobiDB-lite"/>
    </source>
</evidence>
<gene>
    <name evidence="2" type="ORF">PVAP13_8KG260000</name>
</gene>
<dbReference type="Proteomes" id="UP000823388">
    <property type="component" value="Chromosome 8K"/>
</dbReference>
<evidence type="ECO:0000313" key="3">
    <source>
        <dbReference type="Proteomes" id="UP000823388"/>
    </source>
</evidence>
<keyword evidence="3" id="KW-1185">Reference proteome</keyword>
<proteinExistence type="predicted"/>
<reference evidence="2" key="1">
    <citation type="submission" date="2020-05" db="EMBL/GenBank/DDBJ databases">
        <title>WGS assembly of Panicum virgatum.</title>
        <authorList>
            <person name="Lovell J.T."/>
            <person name="Jenkins J."/>
            <person name="Shu S."/>
            <person name="Juenger T.E."/>
            <person name="Schmutz J."/>
        </authorList>
    </citation>
    <scope>NUCLEOTIDE SEQUENCE</scope>
    <source>
        <strain evidence="2">AP13</strain>
    </source>
</reference>
<feature type="region of interest" description="Disordered" evidence="1">
    <location>
        <begin position="1"/>
        <end position="128"/>
    </location>
</feature>